<proteinExistence type="predicted"/>
<dbReference type="OrthoDB" id="408862at2759"/>
<dbReference type="AlphaFoldDB" id="A0A812TW96"/>
<comment type="caution">
    <text evidence="1">The sequence shown here is derived from an EMBL/GenBank/DDBJ whole genome shotgun (WGS) entry which is preliminary data.</text>
</comment>
<evidence type="ECO:0000313" key="2">
    <source>
        <dbReference type="Proteomes" id="UP000601435"/>
    </source>
</evidence>
<dbReference type="EMBL" id="CAJNJA010025346">
    <property type="protein sequence ID" value="CAE7541397.1"/>
    <property type="molecule type" value="Genomic_DNA"/>
</dbReference>
<accession>A0A812TW96</accession>
<organism evidence="1 2">
    <name type="scientific">Symbiodinium necroappetens</name>
    <dbReference type="NCBI Taxonomy" id="1628268"/>
    <lineage>
        <taxon>Eukaryota</taxon>
        <taxon>Sar</taxon>
        <taxon>Alveolata</taxon>
        <taxon>Dinophyceae</taxon>
        <taxon>Suessiales</taxon>
        <taxon>Symbiodiniaceae</taxon>
        <taxon>Symbiodinium</taxon>
    </lineage>
</organism>
<name>A0A812TW96_9DINO</name>
<reference evidence="1" key="1">
    <citation type="submission" date="2021-02" db="EMBL/GenBank/DDBJ databases">
        <authorList>
            <person name="Dougan E. K."/>
            <person name="Rhodes N."/>
            <person name="Thang M."/>
            <person name="Chan C."/>
        </authorList>
    </citation>
    <scope>NUCLEOTIDE SEQUENCE</scope>
</reference>
<protein>
    <submittedName>
        <fullName evidence="1">Uncharacterized protein</fullName>
    </submittedName>
</protein>
<keyword evidence="2" id="KW-1185">Reference proteome</keyword>
<dbReference type="Proteomes" id="UP000601435">
    <property type="component" value="Unassembled WGS sequence"/>
</dbReference>
<feature type="non-terminal residue" evidence="1">
    <location>
        <position position="715"/>
    </location>
</feature>
<gene>
    <name evidence="1" type="ORF">SNEC2469_LOCUS15583</name>
</gene>
<sequence length="715" mass="80015">RDKFGNLWHGRTEALARRKVSDVIDAEWGSRRRSMVRGTRRTYVYCKCSDGCRMVIQYGLENEKLVREAKNEHEHGRDARADIRAIASKAQPPAAALVKWSLEHPKDRLPLRQQVQTRRQYAKTPQKEDKIPEVLAYVKVLQVDDATGIICFTADFYVAQLLKHWDMLVKHGLRLACDGTHNISNSDIKLIALGWLAQHIPRNNIENTFVPLGFAFAPTETSVAVLMLLESIHERVRTQMPAGLKAASLAHLDGGLGLVKGFQDFFGADFLLVRSLEHVKRNIRDQGAKKLRQSSWWTSTKTWVATSAFFHNDHAFDRYWHYCFLLLEKHEEAEFLAYLKAEHFKQTEGLWTASWRAATLEPGSYALNSVDAFFGVLDDYVSEEKSLPLRELMRHYEHAGRVSENESMWSEVCVEPSKLLSPTLLGEISGQLSKRLEYKGGKQVGRLTAKTLKRMLAEETPMMLEVEAGEGQTTKIFCKYGRADYNEQEMTALAELENAKSAEAVETAFQNMGALDEDGFHPRIVRALYDKFTALHEEAGKLLESHGDFWQCGMTEHMAHIPATPPVPGPKRRLVSTATVLVGEDVGGGNAKGVSLSCNALQHKDVAKPALVDEHFADPFDPGAGGQPELLGAANDGVPAAVRQEMQRLAEAGVLPITTPEQRARNRCSAGSEYGVPAAFADARRFSYVHPNFPPPTGYFWRCRGSEWTLCVKGG</sequence>
<evidence type="ECO:0000313" key="1">
    <source>
        <dbReference type="EMBL" id="CAE7541397.1"/>
    </source>
</evidence>